<keyword evidence="5" id="KW-0602">Photosynthesis</keyword>
<feature type="compositionally biased region" description="Polar residues" evidence="22">
    <location>
        <begin position="255"/>
        <end position="268"/>
    </location>
</feature>
<feature type="domain" description="Gnk2-homologous" evidence="26">
    <location>
        <begin position="25"/>
        <end position="127"/>
    </location>
</feature>
<dbReference type="GO" id="GO:0009654">
    <property type="term" value="C:photosystem II oxygen evolving complex"/>
    <property type="evidence" value="ECO:0007669"/>
    <property type="project" value="InterPro"/>
</dbReference>
<evidence type="ECO:0000256" key="12">
    <source>
        <dbReference type="ARBA" id="ARBA00022741"/>
    </source>
</evidence>
<evidence type="ECO:0000256" key="3">
    <source>
        <dbReference type="ARBA" id="ARBA00022527"/>
    </source>
</evidence>
<organism evidence="27 28">
    <name type="scientific">Musa troglodytarum</name>
    <name type="common">fe'i banana</name>
    <dbReference type="NCBI Taxonomy" id="320322"/>
    <lineage>
        <taxon>Eukaryota</taxon>
        <taxon>Viridiplantae</taxon>
        <taxon>Streptophyta</taxon>
        <taxon>Embryophyta</taxon>
        <taxon>Tracheophyta</taxon>
        <taxon>Spermatophyta</taxon>
        <taxon>Magnoliopsida</taxon>
        <taxon>Liliopsida</taxon>
        <taxon>Zingiberales</taxon>
        <taxon>Musaceae</taxon>
        <taxon>Musa</taxon>
    </lineage>
</organism>
<evidence type="ECO:0000256" key="5">
    <source>
        <dbReference type="ARBA" id="ARBA00022531"/>
    </source>
</evidence>
<dbReference type="FunFam" id="1.10.510.10:FF:000129">
    <property type="entry name" value="cysteine-rich receptor-like protein kinase 10"/>
    <property type="match status" value="1"/>
</dbReference>
<keyword evidence="19" id="KW-0325">Glycoprotein</keyword>
<dbReference type="FunFam" id="3.30.430.20:FF:000003">
    <property type="entry name" value="Cysteine-rich RLK (RECEPTOR-like protein kinase) 10"/>
    <property type="match status" value="1"/>
</dbReference>
<keyword evidence="10 24" id="KW-0732">Signal</keyword>
<dbReference type="GO" id="GO:0015979">
    <property type="term" value="P:photosynthesis"/>
    <property type="evidence" value="ECO:0007669"/>
    <property type="project" value="UniProtKB-KW"/>
</dbReference>
<keyword evidence="20" id="KW-0604">Photosystem II</keyword>
<dbReference type="GO" id="GO:0005886">
    <property type="term" value="C:plasma membrane"/>
    <property type="evidence" value="ECO:0007669"/>
    <property type="project" value="TreeGrafter"/>
</dbReference>
<evidence type="ECO:0000256" key="19">
    <source>
        <dbReference type="ARBA" id="ARBA00023180"/>
    </source>
</evidence>
<reference evidence="27" key="1">
    <citation type="submission" date="2022-05" db="EMBL/GenBank/DDBJ databases">
        <title>The Musa troglodytarum L. genome provides insights into the mechanism of non-climacteric behaviour and enrichment of carotenoids.</title>
        <authorList>
            <person name="Wang J."/>
        </authorList>
    </citation>
    <scope>NUCLEOTIDE SEQUENCE</scope>
    <source>
        <tissue evidence="27">Leaf</tissue>
    </source>
</reference>
<keyword evidence="8" id="KW-0808">Transferase</keyword>
<name>A0A9E7HI99_9LILI</name>
<dbReference type="Gene3D" id="3.30.200.20">
    <property type="entry name" value="Phosphorylase Kinase, domain 1"/>
    <property type="match status" value="1"/>
</dbReference>
<protein>
    <submittedName>
        <fullName evidence="27">Receptor-like protein kinase</fullName>
    </submittedName>
</protein>
<keyword evidence="3" id="KW-0723">Serine/threonine-protein kinase</keyword>
<keyword evidence="6" id="KW-0597">Phosphoprotein</keyword>
<gene>
    <name evidence="27" type="ORF">MUK42_12922</name>
</gene>
<dbReference type="PROSITE" id="PS50011">
    <property type="entry name" value="PROTEIN_KINASE_DOM"/>
    <property type="match status" value="1"/>
</dbReference>
<feature type="domain" description="Gnk2-homologous" evidence="26">
    <location>
        <begin position="133"/>
        <end position="238"/>
    </location>
</feature>
<evidence type="ECO:0000259" key="26">
    <source>
        <dbReference type="PROSITE" id="PS51473"/>
    </source>
</evidence>
<dbReference type="Pfam" id="PF07714">
    <property type="entry name" value="PK_Tyr_Ser-Thr"/>
    <property type="match status" value="1"/>
</dbReference>
<keyword evidence="18 23" id="KW-0472">Membrane</keyword>
<dbReference type="InterPro" id="IPR023222">
    <property type="entry name" value="PsbQ-like_dom_sf"/>
</dbReference>
<dbReference type="Gene3D" id="1.20.120.290">
    <property type="entry name" value="Oxygen-evolving enhancer protein 3 (PsbQ), four-helix up-down bundle"/>
    <property type="match status" value="1"/>
</dbReference>
<keyword evidence="27" id="KW-0675">Receptor</keyword>
<evidence type="ECO:0000256" key="18">
    <source>
        <dbReference type="ARBA" id="ARBA00023136"/>
    </source>
</evidence>
<evidence type="ECO:0000256" key="20">
    <source>
        <dbReference type="ARBA" id="ARBA00023276"/>
    </source>
</evidence>
<dbReference type="OrthoDB" id="688481at2759"/>
<keyword evidence="14" id="KW-0067">ATP-binding</keyword>
<dbReference type="GO" id="GO:0005524">
    <property type="term" value="F:ATP binding"/>
    <property type="evidence" value="ECO:0007669"/>
    <property type="project" value="UniProtKB-KW"/>
</dbReference>
<keyword evidence="7" id="KW-0934">Plastid</keyword>
<dbReference type="InterPro" id="IPR011009">
    <property type="entry name" value="Kinase-like_dom_sf"/>
</dbReference>
<evidence type="ECO:0000256" key="2">
    <source>
        <dbReference type="ARBA" id="ARBA00004334"/>
    </source>
</evidence>
<feature type="region of interest" description="Disordered" evidence="22">
    <location>
        <begin position="247"/>
        <end position="268"/>
    </location>
</feature>
<proteinExistence type="inferred from homology"/>
<evidence type="ECO:0000256" key="1">
    <source>
        <dbReference type="ARBA" id="ARBA00004167"/>
    </source>
</evidence>
<dbReference type="PANTHER" id="PTHR27002:SF1050">
    <property type="entry name" value="CYSTEINE-RICH RECEPTOR-LIKE PROTEIN KINASE 5"/>
    <property type="match status" value="1"/>
</dbReference>
<dbReference type="Pfam" id="PF01657">
    <property type="entry name" value="Stress-antifung"/>
    <property type="match status" value="2"/>
</dbReference>
<dbReference type="PANTHER" id="PTHR27002">
    <property type="entry name" value="RECEPTOR-LIKE SERINE/THREONINE-PROTEIN KINASE SD1-8"/>
    <property type="match status" value="1"/>
</dbReference>
<keyword evidence="9 23" id="KW-0812">Transmembrane</keyword>
<dbReference type="SUPFAM" id="SSF56112">
    <property type="entry name" value="Protein kinase-like (PK-like)"/>
    <property type="match status" value="1"/>
</dbReference>
<dbReference type="PROSITE" id="PS51473">
    <property type="entry name" value="GNK2"/>
    <property type="match status" value="2"/>
</dbReference>
<evidence type="ECO:0000256" key="8">
    <source>
        <dbReference type="ARBA" id="ARBA00022679"/>
    </source>
</evidence>
<evidence type="ECO:0000256" key="10">
    <source>
        <dbReference type="ARBA" id="ARBA00022729"/>
    </source>
</evidence>
<dbReference type="GO" id="GO:0006979">
    <property type="term" value="P:response to oxidative stress"/>
    <property type="evidence" value="ECO:0007669"/>
    <property type="project" value="UniProtKB-ARBA"/>
</dbReference>
<keyword evidence="16 23" id="KW-1133">Transmembrane helix</keyword>
<evidence type="ECO:0000256" key="22">
    <source>
        <dbReference type="SAM" id="MobiDB-lite"/>
    </source>
</evidence>
<accession>A0A9E7HI99</accession>
<keyword evidence="13 27" id="KW-0418">Kinase</keyword>
<evidence type="ECO:0000256" key="17">
    <source>
        <dbReference type="ARBA" id="ARBA00023078"/>
    </source>
</evidence>
<dbReference type="EMBL" id="CP097510">
    <property type="protein sequence ID" value="URE33706.1"/>
    <property type="molecule type" value="Genomic_DNA"/>
</dbReference>
<keyword evidence="17" id="KW-0793">Thylakoid</keyword>
<evidence type="ECO:0000256" key="7">
    <source>
        <dbReference type="ARBA" id="ARBA00022640"/>
    </source>
</evidence>
<dbReference type="InterPro" id="IPR002902">
    <property type="entry name" value="GNK2"/>
</dbReference>
<dbReference type="Pfam" id="PF05757">
    <property type="entry name" value="PsbQ"/>
    <property type="match status" value="1"/>
</dbReference>
<evidence type="ECO:0000256" key="23">
    <source>
        <dbReference type="SAM" id="Phobius"/>
    </source>
</evidence>
<dbReference type="SUPFAM" id="SSF101112">
    <property type="entry name" value="Oxygen-evolving enhancer protein 3"/>
    <property type="match status" value="1"/>
</dbReference>
<evidence type="ECO:0000256" key="11">
    <source>
        <dbReference type="ARBA" id="ARBA00022737"/>
    </source>
</evidence>
<feature type="signal peptide" evidence="24">
    <location>
        <begin position="1"/>
        <end position="24"/>
    </location>
</feature>
<dbReference type="InterPro" id="IPR008797">
    <property type="entry name" value="PSII_PsbQ"/>
</dbReference>
<keyword evidence="4" id="KW-0150">Chloroplast</keyword>
<evidence type="ECO:0000256" key="6">
    <source>
        <dbReference type="ARBA" id="ARBA00022553"/>
    </source>
</evidence>
<keyword evidence="28" id="KW-1185">Reference proteome</keyword>
<keyword evidence="12" id="KW-0547">Nucleotide-binding</keyword>
<evidence type="ECO:0000259" key="25">
    <source>
        <dbReference type="PROSITE" id="PS50011"/>
    </source>
</evidence>
<evidence type="ECO:0000256" key="4">
    <source>
        <dbReference type="ARBA" id="ARBA00022528"/>
    </source>
</evidence>
<comment type="similarity">
    <text evidence="21">Belongs to the PsbQ family.</text>
</comment>
<dbReference type="Gene3D" id="3.30.430.20">
    <property type="entry name" value="Gnk2 domain, C-X8-C-X2-C motif"/>
    <property type="match status" value="2"/>
</dbReference>
<evidence type="ECO:0000256" key="24">
    <source>
        <dbReference type="SAM" id="SignalP"/>
    </source>
</evidence>
<dbReference type="FunFam" id="1.20.120.290:FF:000001">
    <property type="entry name" value="Oxygen-evolving enhancer protein 3"/>
    <property type="match status" value="1"/>
</dbReference>
<dbReference type="InterPro" id="IPR000719">
    <property type="entry name" value="Prot_kinase_dom"/>
</dbReference>
<comment type="subcellular location">
    <subcellularLocation>
        <location evidence="1">Membrane</location>
        <topology evidence="1">Single-pass membrane protein</topology>
    </subcellularLocation>
    <subcellularLocation>
        <location evidence="2">Plastid</location>
        <location evidence="2">Chloroplast thylakoid membrane</location>
    </subcellularLocation>
</comment>
<feature type="transmembrane region" description="Helical" evidence="23">
    <location>
        <begin position="277"/>
        <end position="298"/>
    </location>
</feature>
<dbReference type="GO" id="GO:0004674">
    <property type="term" value="F:protein serine/threonine kinase activity"/>
    <property type="evidence" value="ECO:0007669"/>
    <property type="project" value="UniProtKB-KW"/>
</dbReference>
<feature type="domain" description="Protein kinase" evidence="25">
    <location>
        <begin position="344"/>
        <end position="611"/>
    </location>
</feature>
<evidence type="ECO:0000256" key="14">
    <source>
        <dbReference type="ARBA" id="ARBA00022840"/>
    </source>
</evidence>
<dbReference type="AlphaFoldDB" id="A0A9E7HI99"/>
<evidence type="ECO:0000313" key="28">
    <source>
        <dbReference type="Proteomes" id="UP001055439"/>
    </source>
</evidence>
<evidence type="ECO:0000256" key="9">
    <source>
        <dbReference type="ARBA" id="ARBA00022692"/>
    </source>
</evidence>
<dbReference type="InterPro" id="IPR038408">
    <property type="entry name" value="GNK2_sf"/>
</dbReference>
<sequence>MPRSYHVLLFFSLVLMLRCYGTSSSKLWSYCPPDANYTTNSTFQTNLHLLLVSLSSSAAATGYSNDTEGRSSDQVHGLALCRGDVSSSVCQTCLDAAVQDIIQSCPNGMTSTIFYDDCLLRYSNQMFFSTVDTSFRYLAWNGQNVSDQQQFETTLGNLMDDLTEKASSSPKLFAAGSAKVTSFDKLYGLVQCSRDLSADDCYRCLQDTVTFIPKCCSWKQGAKVYTQSCYLRFELYLYYNTTAVKAPPPVSPSSQTTNDTVPNDASGGKSNNGVKTVLLLVIPVAAALLSLLAIFMYCRRRKPAMPRRMQLHKRIFAIEDQQDIKNAESLLLDLEVIRSATNNFSDANKIGEGGFGPVYRGTLEDGEQIAVKRLSRISVQGLVELKNEVVLLAKLQHRNLVRLLGYCLQEEKLLVYEYLPNTSLDKVLFDPVRRVQLDWARRYKIIEGIGRGLLYLHEDSRLKIVHRDLKPAISCWISDFGLAKLFDVDETQRNTSRIAGTYGYMAPEYVLRGRFSTNSDVYSYGVLILEILTGRKNSGYQGSGNSIDLLGYVWRHWNLGDAMQVVDQSVIDQCQPQEVLRCMHIGLLCVQEDPAQRPSMASITLMLNSYSVGLPTPSAPAFVTRSITVSGSGSLQLSGSNRLAIPRGNRVADARPGLAIRAQQQAATEGDSSAHSSRRAVLGIVATGLAGGSFVKAVLADAKSIKVGPPPPPSGGLPGTLNADQPRDLQLPLKQRFYLQPLPPSEAAARAKESAKDILNVKQLIDKKEWPYVMNDLRLRAGYLRFDLSTIISAKPKEEKKALEELTGKLFAAIDELDHAAKIKSTPPAEKYYATTKSRLDDWIPKVAGLCSVSNSDNSDVESQRWLDFAVSQTQTSKPVEKSISSTASTPFAIENAIQLLMSGRNKSSGHKYRRSLLSLLPP</sequence>
<keyword evidence="15" id="KW-0809">Transit peptide</keyword>
<feature type="chain" id="PRO_5038497290" evidence="24">
    <location>
        <begin position="25"/>
        <end position="923"/>
    </location>
</feature>
<dbReference type="InterPro" id="IPR001245">
    <property type="entry name" value="Ser-Thr/Tyr_kinase_cat_dom"/>
</dbReference>
<keyword evidence="11" id="KW-0677">Repeat</keyword>
<dbReference type="GO" id="GO:0005509">
    <property type="term" value="F:calcium ion binding"/>
    <property type="evidence" value="ECO:0007669"/>
    <property type="project" value="InterPro"/>
</dbReference>
<evidence type="ECO:0000256" key="16">
    <source>
        <dbReference type="ARBA" id="ARBA00022989"/>
    </source>
</evidence>
<dbReference type="Gene3D" id="1.10.510.10">
    <property type="entry name" value="Transferase(Phosphotransferase) domain 1"/>
    <property type="match status" value="1"/>
</dbReference>
<evidence type="ECO:0000256" key="13">
    <source>
        <dbReference type="ARBA" id="ARBA00022777"/>
    </source>
</evidence>
<dbReference type="CDD" id="cd23509">
    <property type="entry name" value="Gnk2-like"/>
    <property type="match status" value="2"/>
</dbReference>
<evidence type="ECO:0000256" key="15">
    <source>
        <dbReference type="ARBA" id="ARBA00022946"/>
    </source>
</evidence>
<dbReference type="GO" id="GO:0009535">
    <property type="term" value="C:chloroplast thylakoid membrane"/>
    <property type="evidence" value="ECO:0007669"/>
    <property type="project" value="UniProtKB-SubCell"/>
</dbReference>
<dbReference type="FunFam" id="3.30.200.20:FF:000142">
    <property type="entry name" value="Cysteine-rich receptor-like protein kinase 10"/>
    <property type="match status" value="1"/>
</dbReference>
<dbReference type="FunFam" id="3.30.430.20:FF:000002">
    <property type="entry name" value="Cysteine-rich receptor-like protein kinase 10"/>
    <property type="match status" value="1"/>
</dbReference>
<evidence type="ECO:0000256" key="21">
    <source>
        <dbReference type="ARBA" id="ARBA00035649"/>
    </source>
</evidence>
<dbReference type="GO" id="GO:0019898">
    <property type="term" value="C:extrinsic component of membrane"/>
    <property type="evidence" value="ECO:0007669"/>
    <property type="project" value="InterPro"/>
</dbReference>
<evidence type="ECO:0000313" key="27">
    <source>
        <dbReference type="EMBL" id="URE33706.1"/>
    </source>
</evidence>
<dbReference type="Proteomes" id="UP001055439">
    <property type="component" value="Chromosome 8"/>
</dbReference>